<reference evidence="1" key="1">
    <citation type="journal article" date="2020" name="mSystems">
        <title>Genome- and Community-Level Interaction Insights into Carbon Utilization and Element Cycling Functions of Hydrothermarchaeota in Hydrothermal Sediment.</title>
        <authorList>
            <person name="Zhou Z."/>
            <person name="Liu Y."/>
            <person name="Xu W."/>
            <person name="Pan J."/>
            <person name="Luo Z.H."/>
            <person name="Li M."/>
        </authorList>
    </citation>
    <scope>NUCLEOTIDE SEQUENCE [LARGE SCALE GENOMIC DNA]</scope>
    <source>
        <strain evidence="1">HyVt-45</strain>
    </source>
</reference>
<protein>
    <submittedName>
        <fullName evidence="1">Uncharacterized protein</fullName>
    </submittedName>
</protein>
<dbReference type="AlphaFoldDB" id="A0A7V1N2S2"/>
<feature type="non-terminal residue" evidence="1">
    <location>
        <position position="67"/>
    </location>
</feature>
<proteinExistence type="predicted"/>
<sequence length="67" mass="7939">MYYMGIDLHKRYFVSTIMDKQAVEKVIFFLRPVHGLTRAKYYPQACLKQTGLFLKNNKPKPFDGIIR</sequence>
<dbReference type="Proteomes" id="UP000886268">
    <property type="component" value="Unassembled WGS sequence"/>
</dbReference>
<name>A0A7V1N2S2_DESA2</name>
<comment type="caution">
    <text evidence="1">The sequence shown here is derived from an EMBL/GenBank/DDBJ whole genome shotgun (WGS) entry which is preliminary data.</text>
</comment>
<accession>A0A7V1N2S2</accession>
<evidence type="ECO:0000313" key="1">
    <source>
        <dbReference type="EMBL" id="HEB74434.1"/>
    </source>
</evidence>
<gene>
    <name evidence="1" type="ORF">ENJ03_04360</name>
</gene>
<organism evidence="1">
    <name type="scientific">Desulfofervidus auxilii</name>
    <dbReference type="NCBI Taxonomy" id="1621989"/>
    <lineage>
        <taxon>Bacteria</taxon>
        <taxon>Pseudomonadati</taxon>
        <taxon>Thermodesulfobacteriota</taxon>
        <taxon>Candidatus Desulfofervidia</taxon>
        <taxon>Candidatus Desulfofervidales</taxon>
        <taxon>Candidatus Desulfofervidaceae</taxon>
        <taxon>Candidatus Desulfofervidus</taxon>
    </lineage>
</organism>
<dbReference type="EMBL" id="DRKW01000256">
    <property type="protein sequence ID" value="HEB74434.1"/>
    <property type="molecule type" value="Genomic_DNA"/>
</dbReference>